<feature type="compositionally biased region" description="Basic residues" evidence="1">
    <location>
        <begin position="322"/>
        <end position="332"/>
    </location>
</feature>
<dbReference type="OrthoDB" id="242701at2"/>
<protein>
    <submittedName>
        <fullName evidence="3">Uncharacterized protein</fullName>
    </submittedName>
</protein>
<feature type="signal peptide" evidence="2">
    <location>
        <begin position="1"/>
        <end position="30"/>
    </location>
</feature>
<feature type="region of interest" description="Disordered" evidence="1">
    <location>
        <begin position="318"/>
        <end position="342"/>
    </location>
</feature>
<organism evidence="3 4">
    <name type="scientific">Adhaeretor mobilis</name>
    <dbReference type="NCBI Taxonomy" id="1930276"/>
    <lineage>
        <taxon>Bacteria</taxon>
        <taxon>Pseudomonadati</taxon>
        <taxon>Planctomycetota</taxon>
        <taxon>Planctomycetia</taxon>
        <taxon>Pirellulales</taxon>
        <taxon>Lacipirellulaceae</taxon>
        <taxon>Adhaeretor</taxon>
    </lineage>
</organism>
<sequence length="342" mass="38798" precursor="true">MDRTFRLTLLCNVLAIVVLPFSGTSDSCLAANAFVPGTGEKVDRLGDDFEAEDWAYTMNGAKASHEQDEKQRAPGGFAHNKRWYESAKRGQPDVVQRIITPPGGLPGSNGSLLMATRLSGIPGKLAQEQMQDDLIMGVRTRLNRPIHVSWRPSITVRVYLPEFHRWENRTGASFGFRGDVRGTNSDGDMEPYWPGFFILFRSETDRRFKEDFAQISVRARQNGRDVPGPKIHQHGWWTLGMSYTSDGQVHYYAREGTGDLTDEDHLYSSFPYSSKAQYLDSVFFNVANWENGKNWSTPWVIDDPQVFVIPPKGQTLADLQRRRPNTASRKRSGLQSLFDKFR</sequence>
<evidence type="ECO:0000313" key="4">
    <source>
        <dbReference type="Proteomes" id="UP000319852"/>
    </source>
</evidence>
<reference evidence="3 4" key="1">
    <citation type="submission" date="2019-02" db="EMBL/GenBank/DDBJ databases">
        <title>Deep-cultivation of Planctomycetes and their phenomic and genomic characterization uncovers novel biology.</title>
        <authorList>
            <person name="Wiegand S."/>
            <person name="Jogler M."/>
            <person name="Boedeker C."/>
            <person name="Pinto D."/>
            <person name="Vollmers J."/>
            <person name="Rivas-Marin E."/>
            <person name="Kohn T."/>
            <person name="Peeters S.H."/>
            <person name="Heuer A."/>
            <person name="Rast P."/>
            <person name="Oberbeckmann S."/>
            <person name="Bunk B."/>
            <person name="Jeske O."/>
            <person name="Meyerdierks A."/>
            <person name="Storesund J.E."/>
            <person name="Kallscheuer N."/>
            <person name="Luecker S."/>
            <person name="Lage O.M."/>
            <person name="Pohl T."/>
            <person name="Merkel B.J."/>
            <person name="Hornburger P."/>
            <person name="Mueller R.-W."/>
            <person name="Bruemmer F."/>
            <person name="Labrenz M."/>
            <person name="Spormann A.M."/>
            <person name="Op den Camp H."/>
            <person name="Overmann J."/>
            <person name="Amann R."/>
            <person name="Jetten M.S.M."/>
            <person name="Mascher T."/>
            <person name="Medema M.H."/>
            <person name="Devos D.P."/>
            <person name="Kaster A.-K."/>
            <person name="Ovreas L."/>
            <person name="Rohde M."/>
            <person name="Galperin M.Y."/>
            <person name="Jogler C."/>
        </authorList>
    </citation>
    <scope>NUCLEOTIDE SEQUENCE [LARGE SCALE GENOMIC DNA]</scope>
    <source>
        <strain evidence="3 4">HG15A2</strain>
    </source>
</reference>
<dbReference type="Proteomes" id="UP000319852">
    <property type="component" value="Chromosome"/>
</dbReference>
<accession>A0A517MWX7</accession>
<evidence type="ECO:0000313" key="3">
    <source>
        <dbReference type="EMBL" id="QDS99369.1"/>
    </source>
</evidence>
<keyword evidence="4" id="KW-1185">Reference proteome</keyword>
<gene>
    <name evidence="3" type="ORF">HG15A2_26920</name>
</gene>
<name>A0A517MWX7_9BACT</name>
<dbReference type="EMBL" id="CP036263">
    <property type="protein sequence ID" value="QDS99369.1"/>
    <property type="molecule type" value="Genomic_DNA"/>
</dbReference>
<keyword evidence="2" id="KW-0732">Signal</keyword>
<dbReference type="AlphaFoldDB" id="A0A517MWX7"/>
<evidence type="ECO:0000256" key="2">
    <source>
        <dbReference type="SAM" id="SignalP"/>
    </source>
</evidence>
<dbReference type="RefSeq" id="WP_145060599.1">
    <property type="nucleotide sequence ID" value="NZ_CP036263.1"/>
</dbReference>
<evidence type="ECO:0000256" key="1">
    <source>
        <dbReference type="SAM" id="MobiDB-lite"/>
    </source>
</evidence>
<feature type="chain" id="PRO_5022083471" evidence="2">
    <location>
        <begin position="31"/>
        <end position="342"/>
    </location>
</feature>
<dbReference type="KEGG" id="amob:HG15A2_26920"/>
<proteinExistence type="predicted"/>